<evidence type="ECO:0000313" key="2">
    <source>
        <dbReference type="Proteomes" id="UP000271098"/>
    </source>
</evidence>
<dbReference type="AlphaFoldDB" id="A0A183ER66"/>
<dbReference type="WBParaSite" id="GPUH_0002348701-mRNA-1">
    <property type="protein sequence ID" value="GPUH_0002348701-mRNA-1"/>
    <property type="gene ID" value="GPUH_0002348701"/>
</dbReference>
<protein>
    <submittedName>
        <fullName evidence="3">Ferredoxin</fullName>
    </submittedName>
</protein>
<evidence type="ECO:0000313" key="3">
    <source>
        <dbReference type="WBParaSite" id="GPUH_0002348701-mRNA-1"/>
    </source>
</evidence>
<evidence type="ECO:0000313" key="1">
    <source>
        <dbReference type="EMBL" id="VDN41504.1"/>
    </source>
</evidence>
<organism evidence="3">
    <name type="scientific">Gongylonema pulchrum</name>
    <dbReference type="NCBI Taxonomy" id="637853"/>
    <lineage>
        <taxon>Eukaryota</taxon>
        <taxon>Metazoa</taxon>
        <taxon>Ecdysozoa</taxon>
        <taxon>Nematoda</taxon>
        <taxon>Chromadorea</taxon>
        <taxon>Rhabditida</taxon>
        <taxon>Spirurina</taxon>
        <taxon>Spiruromorpha</taxon>
        <taxon>Spiruroidea</taxon>
        <taxon>Gongylonematidae</taxon>
        <taxon>Gongylonema</taxon>
    </lineage>
</organism>
<dbReference type="EMBL" id="UYRT01097908">
    <property type="protein sequence ID" value="VDN41504.1"/>
    <property type="molecule type" value="Genomic_DNA"/>
</dbReference>
<name>A0A183ER66_9BILA</name>
<keyword evidence="2" id="KW-1185">Reference proteome</keyword>
<gene>
    <name evidence="1" type="ORF">GPUH_LOCUS23457</name>
</gene>
<dbReference type="Proteomes" id="UP000271098">
    <property type="component" value="Unassembled WGS sequence"/>
</dbReference>
<proteinExistence type="predicted"/>
<reference evidence="3" key="1">
    <citation type="submission" date="2016-06" db="UniProtKB">
        <authorList>
            <consortium name="WormBaseParasite"/>
        </authorList>
    </citation>
    <scope>IDENTIFICATION</scope>
</reference>
<reference evidence="1 2" key="2">
    <citation type="submission" date="2018-11" db="EMBL/GenBank/DDBJ databases">
        <authorList>
            <consortium name="Pathogen Informatics"/>
        </authorList>
    </citation>
    <scope>NUCLEOTIDE SEQUENCE [LARGE SCALE GENOMIC DNA]</scope>
</reference>
<accession>A0A183ER66</accession>
<sequence>MSQIKYFLVASELDSDPAAEFSHQCAFLVPDQKQLDLQGIRSRAKRQTACAGCDNISIARANDLGDNEANGRATVEYGANAQNCRTARVTCGSDGLVHF</sequence>